<feature type="compositionally biased region" description="Polar residues" evidence="1">
    <location>
        <begin position="254"/>
        <end position="268"/>
    </location>
</feature>
<sequence length="377" mass="41875">MSAPQRPQQPPLIKVKRLDLQHWYYELQSLDSQNYGSWPFAVKGVLVVMAVLLAGLACYLLPISNQLQQIEAEENKQQVLTGTYQSSQAQANQLSTAIEQGQDTQQQLDTLSSLMPSIEGLSLTQQLNELALSSGVLIEDLQLEAEQELDFYHEQPLTLIVSGNYHQIGEFLGRLFALPRLVTWHDFSVKALAANSLQQAKSPSLALTLQIKAYRLKPATFSKTQKEKVASAFYIPEEPKADTTETKANLYQPNAQRSPFSLPNFITPQSPPAAKPDSNRSESLPTQPDKQWHHPLSSFQYRGRITGIGGSYGLIEDADGIVRRVQVGQTLGQDNIKVVEITPTQINFTERLEDLRAGSSENRLALIAPTSPLRNGQ</sequence>
<dbReference type="Pfam" id="PF04351">
    <property type="entry name" value="PilP"/>
    <property type="match status" value="1"/>
</dbReference>
<keyword evidence="2" id="KW-1133">Transmembrane helix</keyword>
<dbReference type="PANTHER" id="PTHR39555:SF1">
    <property type="entry name" value="TYPE IV PILUS INNER MEMBRANE COMPONENT PILO"/>
    <property type="match status" value="1"/>
</dbReference>
<gene>
    <name evidence="3" type="ORF">A1232T_00185</name>
</gene>
<dbReference type="GO" id="GO:0043107">
    <property type="term" value="P:type IV pilus-dependent motility"/>
    <property type="evidence" value="ECO:0007669"/>
    <property type="project" value="InterPro"/>
</dbReference>
<protein>
    <submittedName>
        <fullName evidence="3">Pilus assembly protein, PilO</fullName>
    </submittedName>
</protein>
<keyword evidence="4" id="KW-1185">Reference proteome</keyword>
<dbReference type="AlphaFoldDB" id="A0A1R4GC09"/>
<dbReference type="GO" id="GO:0043683">
    <property type="term" value="P:type IV pilus assembly"/>
    <property type="evidence" value="ECO:0007669"/>
    <property type="project" value="InterPro"/>
</dbReference>
<feature type="transmembrane region" description="Helical" evidence="2">
    <location>
        <begin position="40"/>
        <end position="61"/>
    </location>
</feature>
<evidence type="ECO:0000313" key="3">
    <source>
        <dbReference type="EMBL" id="SJM65751.1"/>
    </source>
</evidence>
<dbReference type="OrthoDB" id="9802133at2"/>
<dbReference type="InterPro" id="IPR007446">
    <property type="entry name" value="PilP"/>
</dbReference>
<name>A0A1R4GC09_9GAMM</name>
<proteinExistence type="predicted"/>
<dbReference type="Gene3D" id="2.30.30.830">
    <property type="match status" value="1"/>
</dbReference>
<evidence type="ECO:0000313" key="4">
    <source>
        <dbReference type="Proteomes" id="UP000188357"/>
    </source>
</evidence>
<dbReference type="Pfam" id="PF04350">
    <property type="entry name" value="PilO"/>
    <property type="match status" value="1"/>
</dbReference>
<organism evidence="3 4">
    <name type="scientific">Psychrobacter piechaudii</name>
    <dbReference type="NCBI Taxonomy" id="1945521"/>
    <lineage>
        <taxon>Bacteria</taxon>
        <taxon>Pseudomonadati</taxon>
        <taxon>Pseudomonadota</taxon>
        <taxon>Gammaproteobacteria</taxon>
        <taxon>Moraxellales</taxon>
        <taxon>Moraxellaceae</taxon>
        <taxon>Psychrobacter</taxon>
    </lineage>
</organism>
<dbReference type="EMBL" id="FUGE01000043">
    <property type="protein sequence ID" value="SJM65751.1"/>
    <property type="molecule type" value="Genomic_DNA"/>
</dbReference>
<dbReference type="RefSeq" id="WP_077450046.1">
    <property type="nucleotide sequence ID" value="NZ_FUGE01000043.1"/>
</dbReference>
<accession>A0A1R4GC09</accession>
<reference evidence="3 4" key="1">
    <citation type="submission" date="2017-02" db="EMBL/GenBank/DDBJ databases">
        <authorList>
            <person name="Peterson S.W."/>
        </authorList>
    </citation>
    <scope>NUCLEOTIDE SEQUENCE [LARGE SCALE GENOMIC DNA]</scope>
    <source>
        <strain evidence="3">Psychrobacter_piechaudii</strain>
    </source>
</reference>
<keyword evidence="2" id="KW-0812">Transmembrane</keyword>
<dbReference type="InterPro" id="IPR014717">
    <property type="entry name" value="Transl_elong_EF1B/ribsomal_bS6"/>
</dbReference>
<feature type="region of interest" description="Disordered" evidence="1">
    <location>
        <begin position="254"/>
        <end position="296"/>
    </location>
</feature>
<dbReference type="Proteomes" id="UP000188357">
    <property type="component" value="Unassembled WGS sequence"/>
</dbReference>
<dbReference type="InterPro" id="IPR007445">
    <property type="entry name" value="PilO"/>
</dbReference>
<evidence type="ECO:0000256" key="2">
    <source>
        <dbReference type="SAM" id="Phobius"/>
    </source>
</evidence>
<keyword evidence="2" id="KW-0472">Membrane</keyword>
<dbReference type="Gene3D" id="3.30.70.60">
    <property type="match status" value="1"/>
</dbReference>
<dbReference type="PANTHER" id="PTHR39555">
    <property type="entry name" value="FIMBRIAL ASSEMBLY PROTEIN PILO-LIKE PROTEIN-RELATED"/>
    <property type="match status" value="1"/>
</dbReference>
<dbReference type="STRING" id="1945521.A1232T_00185"/>
<evidence type="ECO:0000256" key="1">
    <source>
        <dbReference type="SAM" id="MobiDB-lite"/>
    </source>
</evidence>